<gene>
    <name evidence="1" type="ORF">LEP1GSC059_1000</name>
</gene>
<protein>
    <submittedName>
        <fullName evidence="1">Uncharacterized protein</fullName>
    </submittedName>
</protein>
<organism evidence="1 2">
    <name type="scientific">Leptospira noguchii serovar Panama str. CZ214</name>
    <dbReference type="NCBI Taxonomy" id="1001595"/>
    <lineage>
        <taxon>Bacteria</taxon>
        <taxon>Pseudomonadati</taxon>
        <taxon>Spirochaetota</taxon>
        <taxon>Spirochaetia</taxon>
        <taxon>Leptospirales</taxon>
        <taxon>Leptospiraceae</taxon>
        <taxon>Leptospira</taxon>
    </lineage>
</organism>
<name>T0FQB1_9LEPT</name>
<dbReference type="Proteomes" id="UP000015442">
    <property type="component" value="Unassembled WGS sequence"/>
</dbReference>
<comment type="caution">
    <text evidence="1">The sequence shown here is derived from an EMBL/GenBank/DDBJ whole genome shotgun (WGS) entry which is preliminary data.</text>
</comment>
<dbReference type="AlphaFoldDB" id="T0FQB1"/>
<sequence length="59" mass="7093">METTSKTSFSQKCLKYFLKKLSKNTKKSFLFLEKQANYRKLPCFLEQKHSSWHISCSHF</sequence>
<dbReference type="EMBL" id="AKWY02000020">
    <property type="protein sequence ID" value="EQA71775.1"/>
    <property type="molecule type" value="Genomic_DNA"/>
</dbReference>
<accession>T0FQB1</accession>
<evidence type="ECO:0000313" key="2">
    <source>
        <dbReference type="Proteomes" id="UP000015442"/>
    </source>
</evidence>
<reference evidence="1 2" key="1">
    <citation type="submission" date="2013-05" db="EMBL/GenBank/DDBJ databases">
        <authorList>
            <person name="Harkins D.M."/>
            <person name="Durkin A.S."/>
            <person name="Brinkac L.M."/>
            <person name="Haft D.H."/>
            <person name="Selengut J.D."/>
            <person name="Sanka R."/>
            <person name="DePew J."/>
            <person name="Purushe J."/>
            <person name="Hartskeerl R.A."/>
            <person name="Ahmed A."/>
            <person name="van der Linden H."/>
            <person name="Goris M.G.A."/>
            <person name="Vinetz J.M."/>
            <person name="Sutton G.G."/>
            <person name="Nierman W.C."/>
            <person name="Fouts D.E."/>
        </authorList>
    </citation>
    <scope>NUCLEOTIDE SEQUENCE [LARGE SCALE GENOMIC DNA]</scope>
    <source>
        <strain evidence="1 2">CZ214</strain>
    </source>
</reference>
<proteinExistence type="predicted"/>
<evidence type="ECO:0000313" key="1">
    <source>
        <dbReference type="EMBL" id="EQA71775.1"/>
    </source>
</evidence>